<dbReference type="AlphaFoldDB" id="A0A1F4V1Z4"/>
<keyword evidence="4" id="KW-0813">Transport</keyword>
<dbReference type="InterPro" id="IPR023299">
    <property type="entry name" value="ATPase_P-typ_cyto_dom_N"/>
</dbReference>
<dbReference type="PANTHER" id="PTHR43520:SF8">
    <property type="entry name" value="P-TYPE CU(+) TRANSPORTER"/>
    <property type="match status" value="1"/>
</dbReference>
<evidence type="ECO:0000313" key="23">
    <source>
        <dbReference type="Proteomes" id="UP000177371"/>
    </source>
</evidence>
<evidence type="ECO:0000256" key="8">
    <source>
        <dbReference type="ARBA" id="ARBA00022723"/>
    </source>
</evidence>
<dbReference type="InterPro" id="IPR036412">
    <property type="entry name" value="HAD-like_sf"/>
</dbReference>
<dbReference type="CDD" id="cd02094">
    <property type="entry name" value="P-type_ATPase_Cu-like"/>
    <property type="match status" value="1"/>
</dbReference>
<dbReference type="PROSITE" id="PS01047">
    <property type="entry name" value="HMA_1"/>
    <property type="match status" value="1"/>
</dbReference>
<evidence type="ECO:0000256" key="9">
    <source>
        <dbReference type="ARBA" id="ARBA00022737"/>
    </source>
</evidence>
<dbReference type="SFLD" id="SFLDS00003">
    <property type="entry name" value="Haloacid_Dehalogenase"/>
    <property type="match status" value="1"/>
</dbReference>
<keyword evidence="9" id="KW-0677">Repeat</keyword>
<evidence type="ECO:0000256" key="14">
    <source>
        <dbReference type="ARBA" id="ARBA00022967"/>
    </source>
</evidence>
<dbReference type="GO" id="GO:0005524">
    <property type="term" value="F:ATP binding"/>
    <property type="evidence" value="ECO:0007669"/>
    <property type="project" value="UniProtKB-UniRule"/>
</dbReference>
<keyword evidence="8 20" id="KW-0479">Metal-binding</keyword>
<feature type="domain" description="HMA" evidence="21">
    <location>
        <begin position="153"/>
        <end position="219"/>
    </location>
</feature>
<evidence type="ECO:0000256" key="6">
    <source>
        <dbReference type="ARBA" id="ARBA00022553"/>
    </source>
</evidence>
<comment type="catalytic activity">
    <reaction evidence="19">
        <text>Cu(+)(in) + ATP + H2O = Cu(+)(out) + ADP + phosphate + H(+)</text>
        <dbReference type="Rhea" id="RHEA:25792"/>
        <dbReference type="ChEBI" id="CHEBI:15377"/>
        <dbReference type="ChEBI" id="CHEBI:15378"/>
        <dbReference type="ChEBI" id="CHEBI:30616"/>
        <dbReference type="ChEBI" id="CHEBI:43474"/>
        <dbReference type="ChEBI" id="CHEBI:49552"/>
        <dbReference type="ChEBI" id="CHEBI:456216"/>
        <dbReference type="EC" id="7.2.2.8"/>
    </reaction>
</comment>
<feature type="transmembrane region" description="Helical" evidence="20">
    <location>
        <begin position="904"/>
        <end position="922"/>
    </location>
</feature>
<dbReference type="Pfam" id="PF00403">
    <property type="entry name" value="HMA"/>
    <property type="match status" value="2"/>
</dbReference>
<keyword evidence="7 20" id="KW-0812">Transmembrane</keyword>
<evidence type="ECO:0000256" key="7">
    <source>
        <dbReference type="ARBA" id="ARBA00022692"/>
    </source>
</evidence>
<evidence type="ECO:0000256" key="15">
    <source>
        <dbReference type="ARBA" id="ARBA00022989"/>
    </source>
</evidence>
<dbReference type="PANTHER" id="PTHR43520">
    <property type="entry name" value="ATP7, ISOFORM B"/>
    <property type="match status" value="1"/>
</dbReference>
<dbReference type="GO" id="GO:0016887">
    <property type="term" value="F:ATP hydrolysis activity"/>
    <property type="evidence" value="ECO:0007669"/>
    <property type="project" value="InterPro"/>
</dbReference>
<evidence type="ECO:0000256" key="13">
    <source>
        <dbReference type="ARBA" id="ARBA00022842"/>
    </source>
</evidence>
<dbReference type="SUPFAM" id="SSF55008">
    <property type="entry name" value="HMA, heavy metal-associated domain"/>
    <property type="match status" value="2"/>
</dbReference>
<comment type="subcellular location">
    <subcellularLocation>
        <location evidence="1">Cell membrane</location>
        <topology evidence="1">Multi-pass membrane protein</topology>
    </subcellularLocation>
</comment>
<keyword evidence="5 20" id="KW-1003">Cell membrane</keyword>
<feature type="transmembrane region" description="Helical" evidence="20">
    <location>
        <begin position="272"/>
        <end position="292"/>
    </location>
</feature>
<dbReference type="NCBIfam" id="TIGR01494">
    <property type="entry name" value="ATPase_P-type"/>
    <property type="match status" value="1"/>
</dbReference>
<evidence type="ECO:0000256" key="3">
    <source>
        <dbReference type="ARBA" id="ARBA00012517"/>
    </source>
</evidence>
<dbReference type="CDD" id="cd00371">
    <property type="entry name" value="HMA"/>
    <property type="match status" value="2"/>
</dbReference>
<dbReference type="EC" id="7.2.2.8" evidence="3"/>
<evidence type="ECO:0000256" key="12">
    <source>
        <dbReference type="ARBA" id="ARBA00022840"/>
    </source>
</evidence>
<protein>
    <recommendedName>
        <fullName evidence="3">P-type Cu(+) transporter</fullName>
        <ecNumber evidence="3">7.2.2.8</ecNumber>
    </recommendedName>
</protein>
<dbReference type="NCBIfam" id="TIGR01511">
    <property type="entry name" value="ATPase-IB1_Cu"/>
    <property type="match status" value="1"/>
</dbReference>
<evidence type="ECO:0000256" key="18">
    <source>
        <dbReference type="ARBA" id="ARBA00023136"/>
    </source>
</evidence>
<dbReference type="SFLD" id="SFLDG00002">
    <property type="entry name" value="C1.7:_P-type_atpase_like"/>
    <property type="match status" value="1"/>
</dbReference>
<dbReference type="FunFam" id="3.40.50.1000:FF:000144">
    <property type="entry name" value="copper-transporting ATPase 1 isoform X2"/>
    <property type="match status" value="1"/>
</dbReference>
<keyword evidence="18 20" id="KW-0472">Membrane</keyword>
<reference evidence="22 23" key="1">
    <citation type="journal article" date="2016" name="Nat. Commun.">
        <title>Thousands of microbial genomes shed light on interconnected biogeochemical processes in an aquifer system.</title>
        <authorList>
            <person name="Anantharaman K."/>
            <person name="Brown C.T."/>
            <person name="Hug L.A."/>
            <person name="Sharon I."/>
            <person name="Castelle C.J."/>
            <person name="Probst A.J."/>
            <person name="Thomas B.C."/>
            <person name="Singh A."/>
            <person name="Wilkins M.J."/>
            <person name="Karaoz U."/>
            <person name="Brodie E.L."/>
            <person name="Williams K.H."/>
            <person name="Hubbard S.S."/>
            <person name="Banfield J.F."/>
        </authorList>
    </citation>
    <scope>NUCLEOTIDE SEQUENCE [LARGE SCALE GENOMIC DNA]</scope>
</reference>
<feature type="domain" description="HMA" evidence="21">
    <location>
        <begin position="3"/>
        <end position="69"/>
    </location>
</feature>
<proteinExistence type="inferred from homology"/>
<evidence type="ECO:0000256" key="5">
    <source>
        <dbReference type="ARBA" id="ARBA00022475"/>
    </source>
</evidence>
<comment type="similarity">
    <text evidence="2 20">Belongs to the cation transport ATPase (P-type) (TC 3.A.3) family. Type IB subfamily.</text>
</comment>
<keyword evidence="13" id="KW-0460">Magnesium</keyword>
<dbReference type="PROSITE" id="PS01229">
    <property type="entry name" value="COF_2"/>
    <property type="match status" value="1"/>
</dbReference>
<dbReference type="Proteomes" id="UP000177371">
    <property type="component" value="Unassembled WGS sequence"/>
</dbReference>
<dbReference type="EMBL" id="MEUT01000026">
    <property type="protein sequence ID" value="OGC51235.1"/>
    <property type="molecule type" value="Genomic_DNA"/>
</dbReference>
<dbReference type="InterPro" id="IPR008250">
    <property type="entry name" value="ATPase_P-typ_transduc_dom_A_sf"/>
</dbReference>
<dbReference type="InterPro" id="IPR044492">
    <property type="entry name" value="P_typ_ATPase_HD_dom"/>
</dbReference>
<keyword evidence="6" id="KW-0597">Phosphoprotein</keyword>
<dbReference type="NCBIfam" id="TIGR00003">
    <property type="entry name" value="copper ion binding protein"/>
    <property type="match status" value="1"/>
</dbReference>
<evidence type="ECO:0000259" key="21">
    <source>
        <dbReference type="PROSITE" id="PS50846"/>
    </source>
</evidence>
<feature type="transmembrane region" description="Helical" evidence="20">
    <location>
        <begin position="875"/>
        <end position="892"/>
    </location>
</feature>
<comment type="caution">
    <text evidence="22">The sequence shown here is derived from an EMBL/GenBank/DDBJ whole genome shotgun (WGS) entry which is preliminary data.</text>
</comment>
<keyword evidence="15 20" id="KW-1133">Transmembrane helix</keyword>
<evidence type="ECO:0000256" key="1">
    <source>
        <dbReference type="ARBA" id="ARBA00004651"/>
    </source>
</evidence>
<gene>
    <name evidence="22" type="ORF">A2W32_00825</name>
</gene>
<dbReference type="PRINTS" id="PR00943">
    <property type="entry name" value="CUATPASE"/>
</dbReference>
<feature type="transmembrane region" description="Helical" evidence="20">
    <location>
        <begin position="313"/>
        <end position="335"/>
    </location>
</feature>
<dbReference type="GO" id="GO:0043682">
    <property type="term" value="F:P-type divalent copper transporter activity"/>
    <property type="evidence" value="ECO:0007669"/>
    <property type="project" value="TreeGrafter"/>
</dbReference>
<feature type="transmembrane region" description="Helical" evidence="20">
    <location>
        <begin position="502"/>
        <end position="524"/>
    </location>
</feature>
<dbReference type="InterPro" id="IPR017969">
    <property type="entry name" value="Heavy-metal-associated_CS"/>
</dbReference>
<dbReference type="FunFam" id="2.70.150.10:FF:000002">
    <property type="entry name" value="Copper-transporting ATPase 1, putative"/>
    <property type="match status" value="1"/>
</dbReference>
<dbReference type="InterPro" id="IPR027256">
    <property type="entry name" value="P-typ_ATPase_IB"/>
</dbReference>
<evidence type="ECO:0000256" key="17">
    <source>
        <dbReference type="ARBA" id="ARBA00023065"/>
    </source>
</evidence>
<evidence type="ECO:0000313" key="22">
    <source>
        <dbReference type="EMBL" id="OGC51235.1"/>
    </source>
</evidence>
<dbReference type="NCBIfam" id="TIGR01525">
    <property type="entry name" value="ATPase-IB_hvy"/>
    <property type="match status" value="1"/>
</dbReference>
<dbReference type="InterPro" id="IPR023298">
    <property type="entry name" value="ATPase_P-typ_TM_dom_sf"/>
</dbReference>
<dbReference type="Gene3D" id="3.40.1110.10">
    <property type="entry name" value="Calcium-transporting ATPase, cytoplasmic domain N"/>
    <property type="match status" value="1"/>
</dbReference>
<dbReference type="InterPro" id="IPR018303">
    <property type="entry name" value="ATPase_P-typ_P_site"/>
</dbReference>
<evidence type="ECO:0000256" key="16">
    <source>
        <dbReference type="ARBA" id="ARBA00023008"/>
    </source>
</evidence>
<dbReference type="InterPro" id="IPR059000">
    <property type="entry name" value="ATPase_P-type_domA"/>
</dbReference>
<dbReference type="InterPro" id="IPR036163">
    <property type="entry name" value="HMA_dom_sf"/>
</dbReference>
<dbReference type="SUPFAM" id="SSF56784">
    <property type="entry name" value="HAD-like"/>
    <property type="match status" value="1"/>
</dbReference>
<keyword evidence="17" id="KW-0406">Ion transport</keyword>
<keyword evidence="16" id="KW-0186">Copper</keyword>
<evidence type="ECO:0000256" key="10">
    <source>
        <dbReference type="ARBA" id="ARBA00022741"/>
    </source>
</evidence>
<keyword evidence="12 20" id="KW-0067">ATP-binding</keyword>
<evidence type="ECO:0000256" key="2">
    <source>
        <dbReference type="ARBA" id="ARBA00006024"/>
    </source>
</evidence>
<dbReference type="SUPFAM" id="SSF81665">
    <property type="entry name" value="Calcium ATPase, transmembrane domain M"/>
    <property type="match status" value="1"/>
</dbReference>
<name>A0A1F4V1Z4_UNCKA</name>
<dbReference type="GO" id="GO:0140581">
    <property type="term" value="F:P-type monovalent copper transporter activity"/>
    <property type="evidence" value="ECO:0007669"/>
    <property type="project" value="UniProtKB-EC"/>
</dbReference>
<dbReference type="InterPro" id="IPR006122">
    <property type="entry name" value="HMA_Cu_ion-bd"/>
</dbReference>
<feature type="transmembrane region" description="Helical" evidence="20">
    <location>
        <begin position="244"/>
        <end position="266"/>
    </location>
</feature>
<keyword evidence="10 20" id="KW-0547">Nucleotide-binding</keyword>
<feature type="transmembrane region" description="Helical" evidence="20">
    <location>
        <begin position="846"/>
        <end position="869"/>
    </location>
</feature>
<dbReference type="Gene3D" id="3.40.50.1000">
    <property type="entry name" value="HAD superfamily/HAD-like"/>
    <property type="match status" value="1"/>
</dbReference>
<dbReference type="SUPFAM" id="SSF81653">
    <property type="entry name" value="Calcium ATPase, transduction domain A"/>
    <property type="match status" value="1"/>
</dbReference>
<dbReference type="Gene3D" id="3.30.70.100">
    <property type="match status" value="2"/>
</dbReference>
<dbReference type="Pfam" id="PF00702">
    <property type="entry name" value="Hydrolase"/>
    <property type="match status" value="1"/>
</dbReference>
<dbReference type="PROSITE" id="PS50846">
    <property type="entry name" value="HMA_2"/>
    <property type="match status" value="2"/>
</dbReference>
<keyword evidence="14" id="KW-1278">Translocase</keyword>
<accession>A0A1F4V1Z4</accession>
<evidence type="ECO:0000256" key="4">
    <source>
        <dbReference type="ARBA" id="ARBA00022448"/>
    </source>
</evidence>
<dbReference type="PROSITE" id="PS00154">
    <property type="entry name" value="ATPASE_E1_E2"/>
    <property type="match status" value="1"/>
</dbReference>
<feature type="transmembrane region" description="Helical" evidence="20">
    <location>
        <begin position="350"/>
        <end position="368"/>
    </location>
</feature>
<dbReference type="SFLD" id="SFLDF00027">
    <property type="entry name" value="p-type_atpase"/>
    <property type="match status" value="1"/>
</dbReference>
<keyword evidence="11" id="KW-0187">Copper transport</keyword>
<evidence type="ECO:0000256" key="11">
    <source>
        <dbReference type="ARBA" id="ARBA00022796"/>
    </source>
</evidence>
<dbReference type="FunFam" id="3.30.70.100:FF:000005">
    <property type="entry name" value="Copper-exporting P-type ATPase A"/>
    <property type="match status" value="1"/>
</dbReference>
<dbReference type="InterPro" id="IPR001757">
    <property type="entry name" value="P_typ_ATPase"/>
</dbReference>
<dbReference type="GO" id="GO:0055070">
    <property type="term" value="P:copper ion homeostasis"/>
    <property type="evidence" value="ECO:0007669"/>
    <property type="project" value="TreeGrafter"/>
</dbReference>
<sequence>MQKLVKLKIEGMHCTSCETLIKDELGDVRGVSDIKVDAKLGEGTVLLETDTTSVNDLLMAVEKAGYKAVANELKEMQIPNSDNGGSVKIVLEQRIELEGSERDLKALNLSGVFNNHIESPKPVEYKKMDTSPLQATSTPTNAASLATQPKGINRVSLDIEGMHCSSCAAIIEKSIRKVNGVKEANVNFAAEKASVLVDESIAEKDTLIKAVERAGYKASLTKAIQSEEDKTKQQDQIKGMFNKFLVSLVLSVPMLYFMLFDFFASFPGRALLLPYVGIISLVLTIPVQFIIGRGFYKGMWAALRMRTFNMDSLIAIGTSVAFFYSVINFITYYIATKSIIGIGGVKIPELYFETAAFLITFVVLGKWLEAKAKGRTSDAIKKLMGLQAKTARVVRNGNTQDIPVDQVVNGDVVVVRPGEKVPVDGEIIRGSSAVDESMITGESLPCEKHEGDTVVGGTINKTGSFEFKATRVGSETTLSQIIRLVETAQGSKAPIQAVADRISAIFVPTVLVFAAITFITWFFLLNAPLSFALMAFTSVIVIACPCALGLATPTSIMVGTGKGAENGILVKGGEPLEAAVKINAIVFDKTGTITKGKPEVTDTLSFGLLDEDEVLQVAASLEKQSEHPLAEAIYTYAQDEQIALSEVSAFKAIPGHGVEGTLGDSVYYFGNRKLIQDVLHLSIDKIDRKLSRLEEQGKTAMILATKEAILGTIAVADTVKETSKEAVDRLKKLGIEVYMITGDNERTARAIALQVGITNVLAEVLPEDKANEVKKLQDSGKKVAMVGDGINDAPALAQANLGIAMGSGTDVAMEAGGIVIIRNDLRDVVNAIDLSKETVGKIKQNMFFALFYNVIGIPVAARVFAGVGLVLRPELAGLAMALSSISVVTNSLTLRGYKPGKKNWVSTLAPIVMIALFSFLFFEFAKFSSSMATAESTMSKPAVSDTVVKTINSTIAAGTLKVNFANGDPKVFVNLDMDKIKDLKVEEGTNLLEDNSMLVGYDEAMMMKKENLFSKPGDSLANFFGVDKMKIAGILAPTGTSLDKMHIVNANTYKTLKAVGSVASAKAADGSAKFFYLVDASVPEKLKNSISDNAFNPVVIGGKTYHPVYIGSTEAEMMIKEKLFTKEGDLLDNFFGINAIVGGILPKTDTVLDNFHYLSVNAVNKQ</sequence>
<dbReference type="InterPro" id="IPR006121">
    <property type="entry name" value="HMA_dom"/>
</dbReference>
<dbReference type="InterPro" id="IPR023214">
    <property type="entry name" value="HAD_sf"/>
</dbReference>
<dbReference type="Gene3D" id="2.70.150.10">
    <property type="entry name" value="Calcium-transporting ATPase, cytoplasmic transduction domain A"/>
    <property type="match status" value="1"/>
</dbReference>
<dbReference type="STRING" id="1802610.A2W32_00825"/>
<feature type="transmembrane region" description="Helical" evidence="20">
    <location>
        <begin position="530"/>
        <end position="552"/>
    </location>
</feature>
<organism evidence="22 23">
    <name type="scientific">candidate division WWE3 bacterium RBG_16_37_10</name>
    <dbReference type="NCBI Taxonomy" id="1802610"/>
    <lineage>
        <taxon>Bacteria</taxon>
        <taxon>Katanobacteria</taxon>
    </lineage>
</organism>
<dbReference type="GO" id="GO:0005507">
    <property type="term" value="F:copper ion binding"/>
    <property type="evidence" value="ECO:0007669"/>
    <property type="project" value="InterPro"/>
</dbReference>
<dbReference type="PRINTS" id="PR00119">
    <property type="entry name" value="CATATPASE"/>
</dbReference>
<dbReference type="GO" id="GO:0005886">
    <property type="term" value="C:plasma membrane"/>
    <property type="evidence" value="ECO:0007669"/>
    <property type="project" value="UniProtKB-SubCell"/>
</dbReference>
<evidence type="ECO:0000256" key="19">
    <source>
        <dbReference type="ARBA" id="ARBA00049289"/>
    </source>
</evidence>
<dbReference type="Pfam" id="PF00122">
    <property type="entry name" value="E1-E2_ATPase"/>
    <property type="match status" value="1"/>
</dbReference>
<evidence type="ECO:0000256" key="20">
    <source>
        <dbReference type="RuleBase" id="RU362081"/>
    </source>
</evidence>